<evidence type="ECO:0000313" key="2">
    <source>
        <dbReference type="Proteomes" id="UP000183040"/>
    </source>
</evidence>
<dbReference type="AlphaFoldDB" id="A0A1H4D4H1"/>
<gene>
    <name evidence="1" type="ORF">SAMN04487924_110159</name>
</gene>
<protein>
    <submittedName>
        <fullName evidence="1">Uncharacterized protein</fullName>
    </submittedName>
</protein>
<name>A0A1H4D4H1_9BACE</name>
<dbReference type="Proteomes" id="UP000183040">
    <property type="component" value="Unassembled WGS sequence"/>
</dbReference>
<evidence type="ECO:0000313" key="1">
    <source>
        <dbReference type="EMBL" id="SEA67192.1"/>
    </source>
</evidence>
<dbReference type="RefSeq" id="WP_074706276.1">
    <property type="nucleotide sequence ID" value="NZ_FNRP01000010.1"/>
</dbReference>
<reference evidence="1 2" key="1">
    <citation type="submission" date="2016-10" db="EMBL/GenBank/DDBJ databases">
        <authorList>
            <person name="de Groot N.N."/>
        </authorList>
    </citation>
    <scope>NUCLEOTIDE SEQUENCE [LARGE SCALE GENOMIC DNA]</scope>
    <source>
        <strain evidence="1 2">NLAE-zl-G339</strain>
    </source>
</reference>
<accession>A0A1H4D4H1</accession>
<organism evidence="1 2">
    <name type="scientific">Bacteroides xylanisolvens</name>
    <dbReference type="NCBI Taxonomy" id="371601"/>
    <lineage>
        <taxon>Bacteria</taxon>
        <taxon>Pseudomonadati</taxon>
        <taxon>Bacteroidota</taxon>
        <taxon>Bacteroidia</taxon>
        <taxon>Bacteroidales</taxon>
        <taxon>Bacteroidaceae</taxon>
        <taxon>Bacteroides</taxon>
    </lineage>
</organism>
<sequence length="69" mass="8136">MQPPKIDNSTKEERQAYVLEAWKCLHDCEACGKCRILKGRDAEILYADYIEGKRSYMDITLEIRNRSIR</sequence>
<proteinExistence type="predicted"/>
<dbReference type="EMBL" id="FNRP01000010">
    <property type="protein sequence ID" value="SEA67192.1"/>
    <property type="molecule type" value="Genomic_DNA"/>
</dbReference>